<dbReference type="Proteomes" id="UP000177382">
    <property type="component" value="Unassembled WGS sequence"/>
</dbReference>
<evidence type="ECO:0000256" key="1">
    <source>
        <dbReference type="SAM" id="Phobius"/>
    </source>
</evidence>
<sequence>MYKKLFSGFIFFILGIYIFPIILFAQDASTGVAIAISLKEAEDGDLVCSSKQGYKLCDIQRDSSMFGVVTDNPTSKFEVSGLDNPKFVLTSGKVKTKVSSINGNIEEGSLVTSSEKPGVAGSATENGFVLGTALESYDSSDPNATGKVLVSISIHPEVGLSPTRSNILQVIRLGATGLVLEPLDAFRYLIAGFVTVASFIMGFIYFGRVARSGVEAIGRNPLASRVIQFNMILHLLMAFVIILIGLAIAYMVLVL</sequence>
<keyword evidence="1" id="KW-0472">Membrane</keyword>
<organism evidence="2 3">
    <name type="scientific">Candidatus Woesebacteria bacterium RBG_16_42_24</name>
    <dbReference type="NCBI Taxonomy" id="1802485"/>
    <lineage>
        <taxon>Bacteria</taxon>
        <taxon>Candidatus Woeseibacteriota</taxon>
    </lineage>
</organism>
<protein>
    <submittedName>
        <fullName evidence="2">Uncharacterized protein</fullName>
    </submittedName>
</protein>
<name>A0A1F7XJN0_9BACT</name>
<feature type="transmembrane region" description="Helical" evidence="1">
    <location>
        <begin position="188"/>
        <end position="207"/>
    </location>
</feature>
<dbReference type="InterPro" id="IPR038662">
    <property type="entry name" value="ATP_synth_F0_csu_sf"/>
</dbReference>
<dbReference type="EMBL" id="MGFX01000006">
    <property type="protein sequence ID" value="OGM15203.1"/>
    <property type="molecule type" value="Genomic_DNA"/>
</dbReference>
<keyword evidence="1" id="KW-1133">Transmembrane helix</keyword>
<reference evidence="2 3" key="1">
    <citation type="journal article" date="2016" name="Nat. Commun.">
        <title>Thousands of microbial genomes shed light on interconnected biogeochemical processes in an aquifer system.</title>
        <authorList>
            <person name="Anantharaman K."/>
            <person name="Brown C.T."/>
            <person name="Hug L.A."/>
            <person name="Sharon I."/>
            <person name="Castelle C.J."/>
            <person name="Probst A.J."/>
            <person name="Thomas B.C."/>
            <person name="Singh A."/>
            <person name="Wilkins M.J."/>
            <person name="Karaoz U."/>
            <person name="Brodie E.L."/>
            <person name="Williams K.H."/>
            <person name="Hubbard S.S."/>
            <person name="Banfield J.F."/>
        </authorList>
    </citation>
    <scope>NUCLEOTIDE SEQUENCE [LARGE SCALE GENOMIC DNA]</scope>
</reference>
<accession>A0A1F7XJN0</accession>
<dbReference type="CDD" id="cd18121">
    <property type="entry name" value="ATP-synt_Fo_c"/>
    <property type="match status" value="1"/>
</dbReference>
<dbReference type="STRING" id="1802485.A2V97_01040"/>
<evidence type="ECO:0000313" key="3">
    <source>
        <dbReference type="Proteomes" id="UP000177382"/>
    </source>
</evidence>
<comment type="caution">
    <text evidence="2">The sequence shown here is derived from an EMBL/GenBank/DDBJ whole genome shotgun (WGS) entry which is preliminary data.</text>
</comment>
<gene>
    <name evidence="2" type="ORF">A2V97_01040</name>
</gene>
<evidence type="ECO:0000313" key="2">
    <source>
        <dbReference type="EMBL" id="OGM15203.1"/>
    </source>
</evidence>
<feature type="transmembrane region" description="Helical" evidence="1">
    <location>
        <begin position="6"/>
        <end position="25"/>
    </location>
</feature>
<keyword evidence="1" id="KW-0812">Transmembrane</keyword>
<dbReference type="Gene3D" id="1.20.20.10">
    <property type="entry name" value="F1F0 ATP synthase subunit C"/>
    <property type="match status" value="1"/>
</dbReference>
<dbReference type="AlphaFoldDB" id="A0A1F7XJN0"/>
<proteinExistence type="predicted"/>
<feature type="transmembrane region" description="Helical" evidence="1">
    <location>
        <begin position="227"/>
        <end position="253"/>
    </location>
</feature>